<keyword evidence="2" id="KW-0547">Nucleotide-binding</keyword>
<evidence type="ECO:0000256" key="4">
    <source>
        <dbReference type="ARBA" id="ARBA00022806"/>
    </source>
</evidence>
<keyword evidence="4" id="KW-0347">Helicase</keyword>
<accession>A0A3N4HP29</accession>
<dbReference type="SMART" id="SM00490">
    <property type="entry name" value="HELICc"/>
    <property type="match status" value="1"/>
</dbReference>
<dbReference type="InterPro" id="IPR050079">
    <property type="entry name" value="DEAD_box_RNA_helicase"/>
</dbReference>
<reference evidence="8 9" key="1">
    <citation type="journal article" date="2018" name="Nat. Ecol. Evol.">
        <title>Pezizomycetes genomes reveal the molecular basis of ectomycorrhizal truffle lifestyle.</title>
        <authorList>
            <person name="Murat C."/>
            <person name="Payen T."/>
            <person name="Noel B."/>
            <person name="Kuo A."/>
            <person name="Morin E."/>
            <person name="Chen J."/>
            <person name="Kohler A."/>
            <person name="Krizsan K."/>
            <person name="Balestrini R."/>
            <person name="Da Silva C."/>
            <person name="Montanini B."/>
            <person name="Hainaut M."/>
            <person name="Levati E."/>
            <person name="Barry K.W."/>
            <person name="Belfiori B."/>
            <person name="Cichocki N."/>
            <person name="Clum A."/>
            <person name="Dockter R.B."/>
            <person name="Fauchery L."/>
            <person name="Guy J."/>
            <person name="Iotti M."/>
            <person name="Le Tacon F."/>
            <person name="Lindquist E.A."/>
            <person name="Lipzen A."/>
            <person name="Malagnac F."/>
            <person name="Mello A."/>
            <person name="Molinier V."/>
            <person name="Miyauchi S."/>
            <person name="Poulain J."/>
            <person name="Riccioni C."/>
            <person name="Rubini A."/>
            <person name="Sitrit Y."/>
            <person name="Splivallo R."/>
            <person name="Traeger S."/>
            <person name="Wang M."/>
            <person name="Zifcakova L."/>
            <person name="Wipf D."/>
            <person name="Zambonelli A."/>
            <person name="Paolocci F."/>
            <person name="Nowrousian M."/>
            <person name="Ottonello S."/>
            <person name="Baldrian P."/>
            <person name="Spatafora J.W."/>
            <person name="Henrissat B."/>
            <person name="Nagy L.G."/>
            <person name="Aury J.M."/>
            <person name="Wincker P."/>
            <person name="Grigoriev I.V."/>
            <person name="Bonfante P."/>
            <person name="Martin F.M."/>
        </authorList>
    </citation>
    <scope>NUCLEOTIDE SEQUENCE [LARGE SCALE GENOMIC DNA]</scope>
    <source>
        <strain evidence="8 9">RN42</strain>
    </source>
</reference>
<evidence type="ECO:0000256" key="2">
    <source>
        <dbReference type="ARBA" id="ARBA00022741"/>
    </source>
</evidence>
<dbReference type="PANTHER" id="PTHR47959:SF1">
    <property type="entry name" value="ATP-DEPENDENT RNA HELICASE DBPA"/>
    <property type="match status" value="1"/>
</dbReference>
<protein>
    <recommendedName>
        <fullName evidence="1">RNA helicase</fullName>
        <ecNumber evidence="1">3.6.4.13</ecNumber>
    </recommendedName>
</protein>
<dbReference type="Pfam" id="PF00271">
    <property type="entry name" value="Helicase_C"/>
    <property type="match status" value="1"/>
</dbReference>
<dbReference type="InterPro" id="IPR001650">
    <property type="entry name" value="Helicase_C-like"/>
</dbReference>
<organism evidence="8 9">
    <name type="scientific">Ascobolus immersus RN42</name>
    <dbReference type="NCBI Taxonomy" id="1160509"/>
    <lineage>
        <taxon>Eukaryota</taxon>
        <taxon>Fungi</taxon>
        <taxon>Dikarya</taxon>
        <taxon>Ascomycota</taxon>
        <taxon>Pezizomycotina</taxon>
        <taxon>Pezizomycetes</taxon>
        <taxon>Pezizales</taxon>
        <taxon>Ascobolaceae</taxon>
        <taxon>Ascobolus</taxon>
    </lineage>
</organism>
<keyword evidence="5" id="KW-0067">ATP-binding</keyword>
<dbReference type="STRING" id="1160509.A0A3N4HP29"/>
<dbReference type="OrthoDB" id="4507197at2759"/>
<feature type="domain" description="Helicase C-terminal" evidence="7">
    <location>
        <begin position="1"/>
        <end position="149"/>
    </location>
</feature>
<evidence type="ECO:0000256" key="1">
    <source>
        <dbReference type="ARBA" id="ARBA00012552"/>
    </source>
</evidence>
<dbReference type="PANTHER" id="PTHR47959">
    <property type="entry name" value="ATP-DEPENDENT RNA HELICASE RHLE-RELATED"/>
    <property type="match status" value="1"/>
</dbReference>
<evidence type="ECO:0000256" key="6">
    <source>
        <dbReference type="ARBA" id="ARBA00047984"/>
    </source>
</evidence>
<dbReference type="GO" id="GO:0005829">
    <property type="term" value="C:cytosol"/>
    <property type="evidence" value="ECO:0007669"/>
    <property type="project" value="TreeGrafter"/>
</dbReference>
<gene>
    <name evidence="8" type="ORF">BJ508DRAFT_218046</name>
</gene>
<dbReference type="GO" id="GO:0005524">
    <property type="term" value="F:ATP binding"/>
    <property type="evidence" value="ECO:0007669"/>
    <property type="project" value="UniProtKB-KW"/>
</dbReference>
<evidence type="ECO:0000256" key="5">
    <source>
        <dbReference type="ARBA" id="ARBA00022840"/>
    </source>
</evidence>
<keyword evidence="9" id="KW-1185">Reference proteome</keyword>
<dbReference type="SUPFAM" id="SSF52540">
    <property type="entry name" value="P-loop containing nucleoside triphosphate hydrolases"/>
    <property type="match status" value="1"/>
</dbReference>
<keyword evidence="3" id="KW-0378">Hydrolase</keyword>
<evidence type="ECO:0000256" key="3">
    <source>
        <dbReference type="ARBA" id="ARBA00022801"/>
    </source>
</evidence>
<sequence length="149" mass="16742">DLPELNFLVEGYPDTSFIPKTLLYVDYRAKAQGIAIHLRQQLGKTPAVDGISAKEIESTIGVYSSIIPPPIRDHLFKRFRKGEVRILVCTDACGMGMDIHNVERVVQFGITESLTISDLVQRIGRCARGKDINGAAFIFIQEKYIYVDR</sequence>
<dbReference type="EMBL" id="ML119931">
    <property type="protein sequence ID" value="RPA71414.1"/>
    <property type="molecule type" value="Genomic_DNA"/>
</dbReference>
<dbReference type="GO" id="GO:0003724">
    <property type="term" value="F:RNA helicase activity"/>
    <property type="evidence" value="ECO:0007669"/>
    <property type="project" value="UniProtKB-EC"/>
</dbReference>
<dbReference type="AlphaFoldDB" id="A0A3N4HP29"/>
<evidence type="ECO:0000259" key="7">
    <source>
        <dbReference type="PROSITE" id="PS51194"/>
    </source>
</evidence>
<proteinExistence type="predicted"/>
<feature type="non-terminal residue" evidence="8">
    <location>
        <position position="1"/>
    </location>
</feature>
<evidence type="ECO:0000313" key="9">
    <source>
        <dbReference type="Proteomes" id="UP000275078"/>
    </source>
</evidence>
<dbReference type="GO" id="GO:0016787">
    <property type="term" value="F:hydrolase activity"/>
    <property type="evidence" value="ECO:0007669"/>
    <property type="project" value="UniProtKB-KW"/>
</dbReference>
<dbReference type="EC" id="3.6.4.13" evidence="1"/>
<name>A0A3N4HP29_ASCIM</name>
<evidence type="ECO:0000313" key="8">
    <source>
        <dbReference type="EMBL" id="RPA71414.1"/>
    </source>
</evidence>
<dbReference type="Gene3D" id="3.40.50.300">
    <property type="entry name" value="P-loop containing nucleotide triphosphate hydrolases"/>
    <property type="match status" value="1"/>
</dbReference>
<dbReference type="Proteomes" id="UP000275078">
    <property type="component" value="Unassembled WGS sequence"/>
</dbReference>
<dbReference type="PROSITE" id="PS51194">
    <property type="entry name" value="HELICASE_CTER"/>
    <property type="match status" value="1"/>
</dbReference>
<comment type="catalytic activity">
    <reaction evidence="6">
        <text>ATP + H2O = ADP + phosphate + H(+)</text>
        <dbReference type="Rhea" id="RHEA:13065"/>
        <dbReference type="ChEBI" id="CHEBI:15377"/>
        <dbReference type="ChEBI" id="CHEBI:15378"/>
        <dbReference type="ChEBI" id="CHEBI:30616"/>
        <dbReference type="ChEBI" id="CHEBI:43474"/>
        <dbReference type="ChEBI" id="CHEBI:456216"/>
        <dbReference type="EC" id="3.6.4.13"/>
    </reaction>
</comment>
<dbReference type="InterPro" id="IPR027417">
    <property type="entry name" value="P-loop_NTPase"/>
</dbReference>